<evidence type="ECO:0000256" key="2">
    <source>
        <dbReference type="ARBA" id="ARBA00013194"/>
    </source>
</evidence>
<dbReference type="EMBL" id="BMDQ01000001">
    <property type="protein sequence ID" value="GGI57272.1"/>
    <property type="molecule type" value="Genomic_DNA"/>
</dbReference>
<dbReference type="SUPFAM" id="SSF54534">
    <property type="entry name" value="FKBP-like"/>
    <property type="match status" value="1"/>
</dbReference>
<feature type="domain" description="PPIase FKBP-type" evidence="6">
    <location>
        <begin position="125"/>
        <end position="229"/>
    </location>
</feature>
<evidence type="ECO:0000313" key="7">
    <source>
        <dbReference type="EMBL" id="GGI57272.1"/>
    </source>
</evidence>
<keyword evidence="8" id="KW-1185">Reference proteome</keyword>
<dbReference type="PROSITE" id="PS50059">
    <property type="entry name" value="FKBP_PPIASE"/>
    <property type="match status" value="1"/>
</dbReference>
<comment type="catalytic activity">
    <reaction evidence="1 4">
        <text>[protein]-peptidylproline (omega=180) = [protein]-peptidylproline (omega=0)</text>
        <dbReference type="Rhea" id="RHEA:16237"/>
        <dbReference type="Rhea" id="RHEA-COMP:10747"/>
        <dbReference type="Rhea" id="RHEA-COMP:10748"/>
        <dbReference type="ChEBI" id="CHEBI:83833"/>
        <dbReference type="ChEBI" id="CHEBI:83834"/>
        <dbReference type="EC" id="5.2.1.8"/>
    </reaction>
</comment>
<keyword evidence="5" id="KW-0732">Signal</keyword>
<evidence type="ECO:0000259" key="6">
    <source>
        <dbReference type="PROSITE" id="PS50059"/>
    </source>
</evidence>
<sequence length="343" mass="37848">MKLRKTLSIAALFSLIILACSQDDDSGVSIVPDRDRAEQQVTDKAILLEYLQSHYYNSGTLAGIQNPEVGDIVITELLEGETVPTGHTLLLAAVETKTTIFEDTLYEYYILRINQGGGDAAPNFTDKIRVEYEGNLVEDASVFDSAINPVDFNLVGFSGNAGGVITGWQRVFPEFNTAISFTTGANVEFDDYGLGVMFLPSGLGYFSTQLLGIPSYSNLIFKFALYQTEVNDHDNDGIPSYIEDLNENLDVFDEDSDENLVSNYLDPDDDGDGILTINELERREYIISVGGEEPSLANNEFELSRVEEMGMITITTGTIIDSDNNGIMDYLDADITIDYNEDN</sequence>
<evidence type="ECO:0000256" key="1">
    <source>
        <dbReference type="ARBA" id="ARBA00000971"/>
    </source>
</evidence>
<evidence type="ECO:0000256" key="3">
    <source>
        <dbReference type="ARBA" id="ARBA00023110"/>
    </source>
</evidence>
<dbReference type="PROSITE" id="PS51257">
    <property type="entry name" value="PROKAR_LIPOPROTEIN"/>
    <property type="match status" value="1"/>
</dbReference>
<name>A0ABQ2BXP4_9FLAO</name>
<organism evidence="7 8">
    <name type="scientific">Winogradskyella haliclonae</name>
    <dbReference type="NCBI Taxonomy" id="2048558"/>
    <lineage>
        <taxon>Bacteria</taxon>
        <taxon>Pseudomonadati</taxon>
        <taxon>Bacteroidota</taxon>
        <taxon>Flavobacteriia</taxon>
        <taxon>Flavobacteriales</taxon>
        <taxon>Flavobacteriaceae</taxon>
        <taxon>Winogradskyella</taxon>
    </lineage>
</organism>
<accession>A0ABQ2BXP4</accession>
<keyword evidence="4" id="KW-0413">Isomerase</keyword>
<dbReference type="InterPro" id="IPR046357">
    <property type="entry name" value="PPIase_dom_sf"/>
</dbReference>
<protein>
    <recommendedName>
        <fullName evidence="2 4">peptidylprolyl isomerase</fullName>
        <ecNumber evidence="2 4">5.2.1.8</ecNumber>
    </recommendedName>
</protein>
<dbReference type="EC" id="5.2.1.8" evidence="2 4"/>
<gene>
    <name evidence="7" type="ORF">GCM10011444_15810</name>
</gene>
<evidence type="ECO:0000256" key="4">
    <source>
        <dbReference type="PROSITE-ProRule" id="PRU00277"/>
    </source>
</evidence>
<keyword evidence="3 4" id="KW-0697">Rotamase</keyword>
<feature type="chain" id="PRO_5046066615" description="peptidylprolyl isomerase" evidence="5">
    <location>
        <begin position="22"/>
        <end position="343"/>
    </location>
</feature>
<reference evidence="8" key="1">
    <citation type="journal article" date="2019" name="Int. J. Syst. Evol. Microbiol.">
        <title>The Global Catalogue of Microorganisms (GCM) 10K type strain sequencing project: providing services to taxonomists for standard genome sequencing and annotation.</title>
        <authorList>
            <consortium name="The Broad Institute Genomics Platform"/>
            <consortium name="The Broad Institute Genome Sequencing Center for Infectious Disease"/>
            <person name="Wu L."/>
            <person name="Ma J."/>
        </authorList>
    </citation>
    <scope>NUCLEOTIDE SEQUENCE [LARGE SCALE GENOMIC DNA]</scope>
    <source>
        <strain evidence="8">CCM 8681</strain>
    </source>
</reference>
<proteinExistence type="predicted"/>
<evidence type="ECO:0000256" key="5">
    <source>
        <dbReference type="SAM" id="SignalP"/>
    </source>
</evidence>
<evidence type="ECO:0000313" key="8">
    <source>
        <dbReference type="Proteomes" id="UP000624701"/>
    </source>
</evidence>
<dbReference type="Proteomes" id="UP000624701">
    <property type="component" value="Unassembled WGS sequence"/>
</dbReference>
<dbReference type="InterPro" id="IPR001179">
    <property type="entry name" value="PPIase_FKBP_dom"/>
</dbReference>
<comment type="caution">
    <text evidence="7">The sequence shown here is derived from an EMBL/GenBank/DDBJ whole genome shotgun (WGS) entry which is preliminary data.</text>
</comment>
<feature type="signal peptide" evidence="5">
    <location>
        <begin position="1"/>
        <end position="21"/>
    </location>
</feature>
<dbReference type="RefSeq" id="WP_188374144.1">
    <property type="nucleotide sequence ID" value="NZ_BMDQ01000001.1"/>
</dbReference>
<dbReference type="Gene3D" id="3.10.50.40">
    <property type="match status" value="1"/>
</dbReference>